<dbReference type="RefSeq" id="WP_107958478.1">
    <property type="nucleotide sequence ID" value="NZ_CP066701.1"/>
</dbReference>
<organism evidence="1 2">
    <name type="scientific">Heyndrickxia sporothermodurans</name>
    <dbReference type="NCBI Taxonomy" id="46224"/>
    <lineage>
        <taxon>Bacteria</taxon>
        <taxon>Bacillati</taxon>
        <taxon>Bacillota</taxon>
        <taxon>Bacilli</taxon>
        <taxon>Bacillales</taxon>
        <taxon>Bacillaceae</taxon>
        <taxon>Heyndrickxia</taxon>
    </lineage>
</organism>
<name>A0AB37HBU8_9BACI</name>
<evidence type="ECO:0000313" key="1">
    <source>
        <dbReference type="EMBL" id="QQX25464.1"/>
    </source>
</evidence>
<evidence type="ECO:0000313" key="2">
    <source>
        <dbReference type="Proteomes" id="UP000595512"/>
    </source>
</evidence>
<gene>
    <name evidence="1" type="ORF">JGZ69_00045</name>
</gene>
<dbReference type="AlphaFoldDB" id="A0AB37HBU8"/>
<sequence length="111" mass="12446">MYKVECGKCYGKGIIPMFKHGLNDGTCWNCNGKGYLIQKSKPTKSNKYGIGAISKETGQIVEPIIWIVAKSEKQAIEKAKKTLNRGIMYLPETAFICDVKEPNLPKYEKIS</sequence>
<protein>
    <submittedName>
        <fullName evidence="1">Uncharacterized protein</fullName>
    </submittedName>
</protein>
<dbReference type="Proteomes" id="UP000595512">
    <property type="component" value="Chromosome"/>
</dbReference>
<dbReference type="KEGG" id="hspo:JGZ69_00045"/>
<accession>A0AB37HBU8</accession>
<reference evidence="1 2" key="1">
    <citation type="submission" date="2020-12" db="EMBL/GenBank/DDBJ databases">
        <title>Taxonomic evaluation of the Bacillus sporothermodurans group of bacteria based on whole genome sequences.</title>
        <authorList>
            <person name="Fiedler G."/>
            <person name="Herbstmann A.-D."/>
            <person name="Doll E."/>
            <person name="Wenning M."/>
            <person name="Brinks E."/>
            <person name="Kabisch J."/>
            <person name="Breitenwieser F."/>
            <person name="Lappann M."/>
            <person name="Boehnlein C."/>
            <person name="Franz C."/>
        </authorList>
    </citation>
    <scope>NUCLEOTIDE SEQUENCE [LARGE SCALE GENOMIC DNA]</scope>
    <source>
        <strain evidence="1 2">DSM 10599</strain>
    </source>
</reference>
<proteinExistence type="predicted"/>
<dbReference type="EMBL" id="CP066701">
    <property type="protein sequence ID" value="QQX25464.1"/>
    <property type="molecule type" value="Genomic_DNA"/>
</dbReference>